<accession>A0A2P2KMA8</accession>
<keyword evidence="1" id="KW-0472">Membrane</keyword>
<protein>
    <submittedName>
        <fullName evidence="2">Uncharacterized protein</fullName>
    </submittedName>
</protein>
<sequence>MLYYQPWKLWHSQWVLRHIFAIIRWTTWVYCSTLALSALLFCS</sequence>
<feature type="transmembrane region" description="Helical" evidence="1">
    <location>
        <begin position="20"/>
        <end position="42"/>
    </location>
</feature>
<evidence type="ECO:0000313" key="2">
    <source>
        <dbReference type="EMBL" id="MBX06857.1"/>
    </source>
</evidence>
<organism evidence="2">
    <name type="scientific">Rhizophora mucronata</name>
    <name type="common">Asiatic mangrove</name>
    <dbReference type="NCBI Taxonomy" id="61149"/>
    <lineage>
        <taxon>Eukaryota</taxon>
        <taxon>Viridiplantae</taxon>
        <taxon>Streptophyta</taxon>
        <taxon>Embryophyta</taxon>
        <taxon>Tracheophyta</taxon>
        <taxon>Spermatophyta</taxon>
        <taxon>Magnoliopsida</taxon>
        <taxon>eudicotyledons</taxon>
        <taxon>Gunneridae</taxon>
        <taxon>Pentapetalae</taxon>
        <taxon>rosids</taxon>
        <taxon>fabids</taxon>
        <taxon>Malpighiales</taxon>
        <taxon>Rhizophoraceae</taxon>
        <taxon>Rhizophora</taxon>
    </lineage>
</organism>
<reference evidence="2" key="1">
    <citation type="submission" date="2018-02" db="EMBL/GenBank/DDBJ databases">
        <title>Rhizophora mucronata_Transcriptome.</title>
        <authorList>
            <person name="Meera S.P."/>
            <person name="Sreeshan A."/>
            <person name="Augustine A."/>
        </authorList>
    </citation>
    <scope>NUCLEOTIDE SEQUENCE</scope>
    <source>
        <tissue evidence="2">Leaf</tissue>
    </source>
</reference>
<dbReference type="AlphaFoldDB" id="A0A2P2KMA8"/>
<dbReference type="EMBL" id="GGEC01026373">
    <property type="protein sequence ID" value="MBX06857.1"/>
    <property type="molecule type" value="Transcribed_RNA"/>
</dbReference>
<evidence type="ECO:0000256" key="1">
    <source>
        <dbReference type="SAM" id="Phobius"/>
    </source>
</evidence>
<keyword evidence="1" id="KW-0812">Transmembrane</keyword>
<name>A0A2P2KMA8_RHIMU</name>
<keyword evidence="1" id="KW-1133">Transmembrane helix</keyword>
<proteinExistence type="predicted"/>